<protein>
    <submittedName>
        <fullName evidence="2">Uncharacterized protein</fullName>
    </submittedName>
</protein>
<accession>A0ABQ8UBB1</accession>
<gene>
    <name evidence="2" type="ORF">PAPYR_9717</name>
</gene>
<proteinExistence type="predicted"/>
<name>A0ABQ8UBB1_9EUKA</name>
<organism evidence="2 3">
    <name type="scientific">Paratrimastix pyriformis</name>
    <dbReference type="NCBI Taxonomy" id="342808"/>
    <lineage>
        <taxon>Eukaryota</taxon>
        <taxon>Metamonada</taxon>
        <taxon>Preaxostyla</taxon>
        <taxon>Paratrimastigidae</taxon>
        <taxon>Paratrimastix</taxon>
    </lineage>
</organism>
<evidence type="ECO:0000256" key="1">
    <source>
        <dbReference type="SAM" id="MobiDB-lite"/>
    </source>
</evidence>
<sequence>MQPRPPRFSTAPSPPPHATSTSPSSHCPPFPTGDFIEDFTADKISKIALNACELLMNGGGVREDIIPGASEKLWADRRFLPLHLDDATMAADWSEGDLQRPPPGPPAASMHGRHGARHRVRPGELQGACVPPDGQVTPRCLRMQAISCCRPNPHHPLTCAGQDRATGF</sequence>
<comment type="caution">
    <text evidence="2">The sequence shown here is derived from an EMBL/GenBank/DDBJ whole genome shotgun (WGS) entry which is preliminary data.</text>
</comment>
<dbReference type="EMBL" id="JAPMOS010000111">
    <property type="protein sequence ID" value="KAJ4455328.1"/>
    <property type="molecule type" value="Genomic_DNA"/>
</dbReference>
<reference evidence="2" key="1">
    <citation type="journal article" date="2022" name="bioRxiv">
        <title>Genomics of Preaxostyla Flagellates Illuminates Evolutionary Transitions and the Path Towards Mitochondrial Loss.</title>
        <authorList>
            <person name="Novak L.V.F."/>
            <person name="Treitli S.C."/>
            <person name="Pyrih J."/>
            <person name="Halakuc P."/>
            <person name="Pipaliya S.V."/>
            <person name="Vacek V."/>
            <person name="Brzon O."/>
            <person name="Soukal P."/>
            <person name="Eme L."/>
            <person name="Dacks J.B."/>
            <person name="Karnkowska A."/>
            <person name="Elias M."/>
            <person name="Hampl V."/>
        </authorList>
    </citation>
    <scope>NUCLEOTIDE SEQUENCE</scope>
    <source>
        <strain evidence="2">RCP-MX</strain>
    </source>
</reference>
<evidence type="ECO:0000313" key="2">
    <source>
        <dbReference type="EMBL" id="KAJ4455328.1"/>
    </source>
</evidence>
<feature type="region of interest" description="Disordered" evidence="1">
    <location>
        <begin position="95"/>
        <end position="114"/>
    </location>
</feature>
<keyword evidence="3" id="KW-1185">Reference proteome</keyword>
<evidence type="ECO:0000313" key="3">
    <source>
        <dbReference type="Proteomes" id="UP001141327"/>
    </source>
</evidence>
<feature type="region of interest" description="Disordered" evidence="1">
    <location>
        <begin position="1"/>
        <end position="33"/>
    </location>
</feature>
<feature type="compositionally biased region" description="Pro residues" evidence="1">
    <location>
        <begin position="1"/>
        <end position="17"/>
    </location>
</feature>
<dbReference type="Proteomes" id="UP001141327">
    <property type="component" value="Unassembled WGS sequence"/>
</dbReference>